<evidence type="ECO:0000313" key="5">
    <source>
        <dbReference type="Proteomes" id="UP000663760"/>
    </source>
</evidence>
<sequence>MASLTPGVLVKLLRNMGSGEKITGEHRSTLLQVISIVPAMTGSELWPDGGFFLKVSDSAHSTYVSLPQEDEDLVLSDKLRLGQFIYVDRVLGGSPVPVLVGVRPVPGRSSCVVGTPKDLMELLVGSPLLFSSSPPGDELPGRPRVVIKEEKAAVPSRYLQQGLSTAARPRANSSSPEVAGIPRRKTRPSPSREASSERPGMAVSSKTGSLLSGFRGWMDGSPPIFAATAEVDGGGKAVVPAKSSVPRPPPPAGDHPPASPLVSYLIERCKKRAQDSVISWGSLPPAMVEPGKGVLGRRKMASMVAAAAQREASAAAALVKSLSIFADLRASAVGENPHGALTRFFALHRLLSQSSAANYRENPPPMSGDRFSGHEDVSSGRSDPPLPAGDAGSPAPKPRRSERLEWVEGEGEKEIQALRAALLEESRSWFLRFLEDAVGSGEEGQAGQAAVTISQLKLAGDWLDQLKLAGGGHGGGGAAETIERLKKKISARVIRLLDSAAPAL</sequence>
<evidence type="ECO:0000313" key="4">
    <source>
        <dbReference type="EMBL" id="CAA7401209.1"/>
    </source>
</evidence>
<feature type="compositionally biased region" description="Low complexity" evidence="1">
    <location>
        <begin position="188"/>
        <end position="199"/>
    </location>
</feature>
<feature type="domain" description="DUF936" evidence="2">
    <location>
        <begin position="4"/>
        <end position="120"/>
    </location>
</feature>
<feature type="domain" description="DUF6857" evidence="3">
    <location>
        <begin position="270"/>
        <end position="356"/>
    </location>
</feature>
<protein>
    <submittedName>
        <fullName evidence="4">Uncharacterized protein</fullName>
    </submittedName>
</protein>
<feature type="compositionally biased region" description="Basic and acidic residues" evidence="1">
    <location>
        <begin position="399"/>
        <end position="408"/>
    </location>
</feature>
<name>A0A7I8KTP3_SPIIN</name>
<dbReference type="InterPro" id="IPR010341">
    <property type="entry name" value="DUF936_pln"/>
</dbReference>
<feature type="region of interest" description="Disordered" evidence="1">
    <location>
        <begin position="357"/>
        <end position="408"/>
    </location>
</feature>
<feature type="region of interest" description="Disordered" evidence="1">
    <location>
        <begin position="158"/>
        <end position="207"/>
    </location>
</feature>
<dbReference type="EMBL" id="LR746272">
    <property type="protein sequence ID" value="CAA7401209.1"/>
    <property type="molecule type" value="Genomic_DNA"/>
</dbReference>
<evidence type="ECO:0000256" key="1">
    <source>
        <dbReference type="SAM" id="MobiDB-lite"/>
    </source>
</evidence>
<organism evidence="4 5">
    <name type="scientific">Spirodela intermedia</name>
    <name type="common">Intermediate duckweed</name>
    <dbReference type="NCBI Taxonomy" id="51605"/>
    <lineage>
        <taxon>Eukaryota</taxon>
        <taxon>Viridiplantae</taxon>
        <taxon>Streptophyta</taxon>
        <taxon>Embryophyta</taxon>
        <taxon>Tracheophyta</taxon>
        <taxon>Spermatophyta</taxon>
        <taxon>Magnoliopsida</taxon>
        <taxon>Liliopsida</taxon>
        <taxon>Araceae</taxon>
        <taxon>Lemnoideae</taxon>
        <taxon>Spirodela</taxon>
    </lineage>
</organism>
<feature type="domain" description="DUF6857" evidence="3">
    <location>
        <begin position="398"/>
        <end position="503"/>
    </location>
</feature>
<reference evidence="4" key="1">
    <citation type="submission" date="2020-02" db="EMBL/GenBank/DDBJ databases">
        <authorList>
            <person name="Scholz U."/>
            <person name="Mascher M."/>
            <person name="Fiebig A."/>
        </authorList>
    </citation>
    <scope>NUCLEOTIDE SEQUENCE</scope>
</reference>
<dbReference type="Proteomes" id="UP000663760">
    <property type="component" value="Chromosome 9"/>
</dbReference>
<dbReference type="InterPro" id="IPR048297">
    <property type="entry name" value="DUF936_dom_pln"/>
</dbReference>
<keyword evidence="5" id="KW-1185">Reference proteome</keyword>
<gene>
    <name evidence="4" type="ORF">SI8410_09011887</name>
</gene>
<dbReference type="InterPro" id="IPR049172">
    <property type="entry name" value="DUF6857_pln"/>
</dbReference>
<dbReference type="AlphaFoldDB" id="A0A7I8KTP3"/>
<evidence type="ECO:0000259" key="2">
    <source>
        <dbReference type="Pfam" id="PF06075"/>
    </source>
</evidence>
<dbReference type="Pfam" id="PF06075">
    <property type="entry name" value="DUF936"/>
    <property type="match status" value="1"/>
</dbReference>
<evidence type="ECO:0000259" key="3">
    <source>
        <dbReference type="Pfam" id="PF21647"/>
    </source>
</evidence>
<accession>A0A7I8KTP3</accession>
<dbReference type="OrthoDB" id="773154at2759"/>
<proteinExistence type="predicted"/>
<dbReference type="PANTHER" id="PTHR31928:SF2">
    <property type="entry name" value="EXPRESSED PROTEIN"/>
    <property type="match status" value="1"/>
</dbReference>
<dbReference type="Pfam" id="PF21647">
    <property type="entry name" value="DUF6857"/>
    <property type="match status" value="2"/>
</dbReference>
<dbReference type="PANTHER" id="PTHR31928">
    <property type="entry name" value="EXPRESSED PROTEIN"/>
    <property type="match status" value="1"/>
</dbReference>